<comment type="caution">
    <text evidence="1">The sequence shown here is derived from an EMBL/GenBank/DDBJ whole genome shotgun (WGS) entry which is preliminary data.</text>
</comment>
<dbReference type="Proteomes" id="UP000295096">
    <property type="component" value="Unassembled WGS sequence"/>
</dbReference>
<evidence type="ECO:0008006" key="3">
    <source>
        <dbReference type="Google" id="ProtNLM"/>
    </source>
</evidence>
<dbReference type="OrthoDB" id="8175938at2"/>
<sequence length="515" mass="56876">MRRRDLIAGAALLAAGRPALGQPEPWNAGGVLHILPTVSHDRALLKVSLRDPLHQLPVLHLDGIRVPGERQDLVGTCWTFDAEGLQPAWDYRLTLVDADDKPLCDPWTLSTFPSPGDQPRRLRVLFYTCAGGNDLLGRQLPMALRTRLLDRALSFAPDVLVANGDHVYWDLRSRAKGAYGEHPRAIAEVGQFAREGAVLDGGHNEAVLKRAVAPQIVPLYGTRCRSVPTFFLQDDHDYFDNDEADDRLVTFPPDPFMRAASRATQRLYYPEFLPDAARPLGLGGTRVDGVSQNFGTLRYGRLLEVLLYDCRRWMALHGPTGAFVPQTTEDWLLRRIQQGETAHLINAPSTPPGWSAGKWGEWYGDVEAEGRLTTARAKPYWQPGWRAQHDRLLAAASARRDRIPLFISGDLHASGETRIARSGAHDLSANPVVSVLSGTLGTAGAGWASAFRGMVPQAPGGLVVDETFPAREENGFTIVDVTPEDMTLRYFTWRHAAPEAIDTLEPFRTTKLARA</sequence>
<keyword evidence="2" id="KW-1185">Reference proteome</keyword>
<dbReference type="RefSeq" id="WP_133288619.1">
    <property type="nucleotide sequence ID" value="NZ_SMSJ01000010.1"/>
</dbReference>
<proteinExistence type="predicted"/>
<reference evidence="1 2" key="1">
    <citation type="journal article" date="2016" name="J. Microbiol.">
        <title>Dankookia rubra gen. nov., sp. nov., an alphaproteobacterium isolated from sediment of a shallow stream.</title>
        <authorList>
            <person name="Kim W.H."/>
            <person name="Kim D.H."/>
            <person name="Kang K."/>
            <person name="Ahn T.Y."/>
        </authorList>
    </citation>
    <scope>NUCLEOTIDE SEQUENCE [LARGE SCALE GENOMIC DNA]</scope>
    <source>
        <strain evidence="1 2">JCM30602</strain>
    </source>
</reference>
<dbReference type="EMBL" id="SMSJ01000010">
    <property type="protein sequence ID" value="TDH62623.1"/>
    <property type="molecule type" value="Genomic_DNA"/>
</dbReference>
<dbReference type="Gene3D" id="3.60.21.70">
    <property type="entry name" value="PhoD-like phosphatase"/>
    <property type="match status" value="1"/>
</dbReference>
<dbReference type="InterPro" id="IPR029052">
    <property type="entry name" value="Metallo-depent_PP-like"/>
</dbReference>
<accession>A0A4R5QI09</accession>
<gene>
    <name evidence="1" type="ORF">E2C06_10835</name>
</gene>
<evidence type="ECO:0000313" key="2">
    <source>
        <dbReference type="Proteomes" id="UP000295096"/>
    </source>
</evidence>
<dbReference type="AlphaFoldDB" id="A0A4R5QI09"/>
<name>A0A4R5QI09_9PROT</name>
<dbReference type="InterPro" id="IPR038607">
    <property type="entry name" value="PhoD-like_sf"/>
</dbReference>
<protein>
    <recommendedName>
        <fullName evidence="3">PhoD-like phosphatase metallophosphatase domain-containing protein</fullName>
    </recommendedName>
</protein>
<organism evidence="1 2">
    <name type="scientific">Dankookia rubra</name>
    <dbReference type="NCBI Taxonomy" id="1442381"/>
    <lineage>
        <taxon>Bacteria</taxon>
        <taxon>Pseudomonadati</taxon>
        <taxon>Pseudomonadota</taxon>
        <taxon>Alphaproteobacteria</taxon>
        <taxon>Acetobacterales</taxon>
        <taxon>Roseomonadaceae</taxon>
        <taxon>Dankookia</taxon>
    </lineage>
</organism>
<evidence type="ECO:0000313" key="1">
    <source>
        <dbReference type="EMBL" id="TDH62623.1"/>
    </source>
</evidence>
<dbReference type="SUPFAM" id="SSF56300">
    <property type="entry name" value="Metallo-dependent phosphatases"/>
    <property type="match status" value="1"/>
</dbReference>